<comment type="caution">
    <text evidence="3">The sequence shown here is derived from an EMBL/GenBank/DDBJ whole genome shotgun (WGS) entry which is preliminary data.</text>
</comment>
<evidence type="ECO:0000313" key="3">
    <source>
        <dbReference type="EMBL" id="EFA78856.1"/>
    </source>
</evidence>
<dbReference type="InterPro" id="IPR042086">
    <property type="entry name" value="MeTrfase_capping"/>
</dbReference>
<dbReference type="GeneID" id="31363804"/>
<gene>
    <name evidence="3" type="ORF">PPL_08324</name>
</gene>
<keyword evidence="1" id="KW-0479">Metal-binding</keyword>
<dbReference type="RefSeq" id="XP_020430980.1">
    <property type="nucleotide sequence ID" value="XM_020579141.1"/>
</dbReference>
<name>D3BHV6_HETP5</name>
<dbReference type="SUPFAM" id="SSF53335">
    <property type="entry name" value="S-adenosyl-L-methionine-dependent methyltransferases"/>
    <property type="match status" value="1"/>
</dbReference>
<evidence type="ECO:0000313" key="4">
    <source>
        <dbReference type="Proteomes" id="UP000001396"/>
    </source>
</evidence>
<dbReference type="InParanoid" id="D3BHV6"/>
<accession>D3BHV6</accession>
<protein>
    <submittedName>
        <fullName evidence="3">Uncharacterized protein</fullName>
    </submittedName>
</protein>
<proteinExistence type="predicted"/>
<reference evidence="3 4" key="1">
    <citation type="journal article" date="2011" name="Genome Res.">
        <title>Phylogeny-wide analysis of social amoeba genomes highlights ancient origins for complex intercellular communication.</title>
        <authorList>
            <person name="Heidel A.J."/>
            <person name="Lawal H.M."/>
            <person name="Felder M."/>
            <person name="Schilde C."/>
            <person name="Helps N.R."/>
            <person name="Tunggal B."/>
            <person name="Rivero F."/>
            <person name="John U."/>
            <person name="Schleicher M."/>
            <person name="Eichinger L."/>
            <person name="Platzer M."/>
            <person name="Noegel A.A."/>
            <person name="Schaap P."/>
            <person name="Gloeckner G."/>
        </authorList>
    </citation>
    <scope>NUCLEOTIDE SEQUENCE [LARGE SCALE GENOMIC DNA]</scope>
    <source>
        <strain evidence="4">ATCC 26659 / Pp 5 / PN500</strain>
    </source>
</reference>
<dbReference type="Pfam" id="PF03492">
    <property type="entry name" value="Methyltransf_7"/>
    <property type="match status" value="1"/>
</dbReference>
<dbReference type="InterPro" id="IPR029063">
    <property type="entry name" value="SAM-dependent_MTases_sf"/>
</dbReference>
<dbReference type="Proteomes" id="UP000001396">
    <property type="component" value="Unassembled WGS sequence"/>
</dbReference>
<keyword evidence="4" id="KW-1185">Reference proteome</keyword>
<dbReference type="EMBL" id="ADBJ01000037">
    <property type="protein sequence ID" value="EFA78856.1"/>
    <property type="molecule type" value="Genomic_DNA"/>
</dbReference>
<evidence type="ECO:0000256" key="2">
    <source>
        <dbReference type="ARBA" id="ARBA00022842"/>
    </source>
</evidence>
<sequence>MEPMSADYNDNCAIQQNTIQKNLDVLLKGIDCWLTNPYNQSLKDIDLRSFNISDFGCSHGRSSLLPISVIITQIRKRMSAVDITVYHNDLPQNDFSQLFLEVNSNPDSYLKVSNNIFTMAAGRSFYDNVFPSNSIHFSIGFNCFHWASKLTSPFKNTIYYGHTQDDNLKKLWKKETVLDLITILSARARELAVGGVFVSNFLTDDNNGFEKSRMFYHKVKKIWDSLATDNYISVEEADKMVYPFRYYGMDDIQTALASPKVSEHGLQMVFSELRSTACPFEPLIKSHGDKYFAEKLFRGFCAFTEPTWKAIIKKNSEAVWQEYYRRFIQYFTENPSHGNIPHNYYIVVMEKTLVNSSDHQGSASC</sequence>
<keyword evidence="2" id="KW-0460">Magnesium</keyword>
<dbReference type="PANTHER" id="PTHR31009">
    <property type="entry name" value="S-ADENOSYL-L-METHIONINE:CARBOXYL METHYLTRANSFERASE FAMILY PROTEIN"/>
    <property type="match status" value="1"/>
</dbReference>
<dbReference type="OMA" id="YSAQTEG"/>
<dbReference type="GO" id="GO:0046872">
    <property type="term" value="F:metal ion binding"/>
    <property type="evidence" value="ECO:0007669"/>
    <property type="project" value="UniProtKB-KW"/>
</dbReference>
<dbReference type="GO" id="GO:0008168">
    <property type="term" value="F:methyltransferase activity"/>
    <property type="evidence" value="ECO:0007669"/>
    <property type="project" value="InterPro"/>
</dbReference>
<dbReference type="InterPro" id="IPR005299">
    <property type="entry name" value="MeTrfase_7"/>
</dbReference>
<dbReference type="Gene3D" id="1.10.1200.270">
    <property type="entry name" value="Methyltransferase, alpha-helical capping domain"/>
    <property type="match status" value="1"/>
</dbReference>
<dbReference type="AlphaFoldDB" id="D3BHV6"/>
<organism evidence="3 4">
    <name type="scientific">Heterostelium pallidum (strain ATCC 26659 / Pp 5 / PN500)</name>
    <name type="common">Cellular slime mold</name>
    <name type="synonym">Polysphondylium pallidum</name>
    <dbReference type="NCBI Taxonomy" id="670386"/>
    <lineage>
        <taxon>Eukaryota</taxon>
        <taxon>Amoebozoa</taxon>
        <taxon>Evosea</taxon>
        <taxon>Eumycetozoa</taxon>
        <taxon>Dictyostelia</taxon>
        <taxon>Acytosteliales</taxon>
        <taxon>Acytosteliaceae</taxon>
        <taxon>Heterostelium</taxon>
    </lineage>
</organism>
<evidence type="ECO:0000256" key="1">
    <source>
        <dbReference type="ARBA" id="ARBA00022723"/>
    </source>
</evidence>
<dbReference type="Gene3D" id="3.40.50.150">
    <property type="entry name" value="Vaccinia Virus protein VP39"/>
    <property type="match status" value="1"/>
</dbReference>